<dbReference type="SUPFAM" id="SSF55486">
    <property type="entry name" value="Metalloproteases ('zincins'), catalytic domain"/>
    <property type="match status" value="1"/>
</dbReference>
<keyword evidence="1" id="KW-0645">Protease</keyword>
<dbReference type="GO" id="GO:0006508">
    <property type="term" value="P:proteolysis"/>
    <property type="evidence" value="ECO:0007669"/>
    <property type="project" value="UniProtKB-KW"/>
</dbReference>
<dbReference type="GO" id="GO:0031012">
    <property type="term" value="C:extracellular matrix"/>
    <property type="evidence" value="ECO:0007669"/>
    <property type="project" value="InterPro"/>
</dbReference>
<evidence type="ECO:0000256" key="4">
    <source>
        <dbReference type="ARBA" id="ARBA00022833"/>
    </source>
</evidence>
<dbReference type="Proteomes" id="UP000601108">
    <property type="component" value="Unassembled WGS sequence"/>
</dbReference>
<feature type="domain" description="Peptidase M10 metallopeptidase" evidence="6">
    <location>
        <begin position="88"/>
        <end position="201"/>
    </location>
</feature>
<keyword evidence="2" id="KW-0479">Metal-binding</keyword>
<dbReference type="EMBL" id="BMWS01000014">
    <property type="protein sequence ID" value="GGX20611.1"/>
    <property type="molecule type" value="Genomic_DNA"/>
</dbReference>
<evidence type="ECO:0000256" key="2">
    <source>
        <dbReference type="ARBA" id="ARBA00022723"/>
    </source>
</evidence>
<dbReference type="Pfam" id="PF00413">
    <property type="entry name" value="Peptidase_M10"/>
    <property type="match status" value="1"/>
</dbReference>
<feature type="signal peptide" evidence="5">
    <location>
        <begin position="1"/>
        <end position="19"/>
    </location>
</feature>
<accession>A0A918JWP7</accession>
<evidence type="ECO:0000259" key="6">
    <source>
        <dbReference type="Pfam" id="PF00413"/>
    </source>
</evidence>
<evidence type="ECO:0000256" key="3">
    <source>
        <dbReference type="ARBA" id="ARBA00022801"/>
    </source>
</evidence>
<keyword evidence="3" id="KW-0378">Hydrolase</keyword>
<name>A0A918JWP7_9FLAO</name>
<protein>
    <recommendedName>
        <fullName evidence="6">Peptidase M10 metallopeptidase domain-containing protein</fullName>
    </recommendedName>
</protein>
<dbReference type="GO" id="GO:0008270">
    <property type="term" value="F:zinc ion binding"/>
    <property type="evidence" value="ECO:0007669"/>
    <property type="project" value="InterPro"/>
</dbReference>
<reference evidence="7 8" key="1">
    <citation type="journal article" date="2014" name="Int. J. Syst. Evol. Microbiol.">
        <title>Complete genome sequence of Corynebacterium casei LMG S-19264T (=DSM 44701T), isolated from a smear-ripened cheese.</title>
        <authorList>
            <consortium name="US DOE Joint Genome Institute (JGI-PGF)"/>
            <person name="Walter F."/>
            <person name="Albersmeier A."/>
            <person name="Kalinowski J."/>
            <person name="Ruckert C."/>
        </authorList>
    </citation>
    <scope>NUCLEOTIDE SEQUENCE [LARGE SCALE GENOMIC DNA]</scope>
    <source>
        <strain evidence="7 8">KCTC 12285</strain>
    </source>
</reference>
<gene>
    <name evidence="7" type="ORF">GCM10007384_22460</name>
</gene>
<evidence type="ECO:0000256" key="5">
    <source>
        <dbReference type="SAM" id="SignalP"/>
    </source>
</evidence>
<dbReference type="Gene3D" id="3.40.390.10">
    <property type="entry name" value="Collagenase (Catalytic Domain)"/>
    <property type="match status" value="1"/>
</dbReference>
<organism evidence="7 8">
    <name type="scientific">Aquimarina muelleri</name>
    <dbReference type="NCBI Taxonomy" id="279356"/>
    <lineage>
        <taxon>Bacteria</taxon>
        <taxon>Pseudomonadati</taxon>
        <taxon>Bacteroidota</taxon>
        <taxon>Flavobacteriia</taxon>
        <taxon>Flavobacteriales</taxon>
        <taxon>Flavobacteriaceae</taxon>
        <taxon>Aquimarina</taxon>
    </lineage>
</organism>
<keyword evidence="5" id="KW-0732">Signal</keyword>
<proteinExistence type="predicted"/>
<dbReference type="RefSeq" id="WP_027412112.1">
    <property type="nucleotide sequence ID" value="NZ_BMWS01000014.1"/>
</dbReference>
<dbReference type="InterPro" id="IPR024079">
    <property type="entry name" value="MetalloPept_cat_dom_sf"/>
</dbReference>
<comment type="caution">
    <text evidence="7">The sequence shown here is derived from an EMBL/GenBank/DDBJ whole genome shotgun (WGS) entry which is preliminary data.</text>
</comment>
<dbReference type="PROSITE" id="PS51257">
    <property type="entry name" value="PROKAR_LIPOPROTEIN"/>
    <property type="match status" value="1"/>
</dbReference>
<evidence type="ECO:0000256" key="1">
    <source>
        <dbReference type="ARBA" id="ARBA00022670"/>
    </source>
</evidence>
<keyword evidence="4" id="KW-0862">Zinc</keyword>
<dbReference type="GO" id="GO:0004222">
    <property type="term" value="F:metalloendopeptidase activity"/>
    <property type="evidence" value="ECO:0007669"/>
    <property type="project" value="InterPro"/>
</dbReference>
<keyword evidence="8" id="KW-1185">Reference proteome</keyword>
<dbReference type="InterPro" id="IPR001818">
    <property type="entry name" value="Pept_M10_metallopeptidase"/>
</dbReference>
<dbReference type="AlphaFoldDB" id="A0A918JWP7"/>
<evidence type="ECO:0000313" key="7">
    <source>
        <dbReference type="EMBL" id="GGX20611.1"/>
    </source>
</evidence>
<feature type="chain" id="PRO_5036782015" description="Peptidase M10 metallopeptidase domain-containing protein" evidence="5">
    <location>
        <begin position="20"/>
        <end position="223"/>
    </location>
</feature>
<sequence>MKKTFLKNASRLLMLTALSTITLFTSCEKEGLEIFDQQEIISKQTRDTYLNLPHDQINSKGLVPVGLAGKVFLRDIKIFYNQVPQEWVTPTNRALTEWSSFNNLLNMRRVFSRADADIVISGEAEIGLNSSPAGADFPDVANGPVGKFVTINLNYDDNQNLALTPNLRYYIMTHELGHNLGLTHFDPIGFMAPNFTEVHENWGGISPTEANTISETLFPIDPR</sequence>
<evidence type="ECO:0000313" key="8">
    <source>
        <dbReference type="Proteomes" id="UP000601108"/>
    </source>
</evidence>